<keyword evidence="6" id="KW-0539">Nucleus</keyword>
<gene>
    <name evidence="8" type="primary">jcdD</name>
    <name evidence="8" type="ORF">DFA_08281</name>
</gene>
<evidence type="ECO:0000259" key="7">
    <source>
        <dbReference type="PROSITE" id="PS51184"/>
    </source>
</evidence>
<accession>F4Q5M9</accession>
<keyword evidence="5" id="KW-0408">Iron</keyword>
<protein>
    <submittedName>
        <fullName evidence="8">Transcription factor jumonji</fullName>
    </submittedName>
</protein>
<keyword evidence="9" id="KW-1185">Reference proteome</keyword>
<dbReference type="GO" id="GO:0051864">
    <property type="term" value="F:histone H3K36 demethylase activity"/>
    <property type="evidence" value="ECO:0007669"/>
    <property type="project" value="TreeGrafter"/>
</dbReference>
<dbReference type="Proteomes" id="UP000007797">
    <property type="component" value="Unassembled WGS sequence"/>
</dbReference>
<evidence type="ECO:0000313" key="8">
    <source>
        <dbReference type="EMBL" id="EGG17288.1"/>
    </source>
</evidence>
<evidence type="ECO:0000256" key="2">
    <source>
        <dbReference type="ARBA" id="ARBA00004123"/>
    </source>
</evidence>
<dbReference type="Pfam" id="PF13621">
    <property type="entry name" value="Cupin_8"/>
    <property type="match status" value="1"/>
</dbReference>
<evidence type="ECO:0000256" key="3">
    <source>
        <dbReference type="ARBA" id="ARBA00022723"/>
    </source>
</evidence>
<organism evidence="8 9">
    <name type="scientific">Cavenderia fasciculata</name>
    <name type="common">Slime mold</name>
    <name type="synonym">Dictyostelium fasciculatum</name>
    <dbReference type="NCBI Taxonomy" id="261658"/>
    <lineage>
        <taxon>Eukaryota</taxon>
        <taxon>Amoebozoa</taxon>
        <taxon>Evosea</taxon>
        <taxon>Eumycetozoa</taxon>
        <taxon>Dictyostelia</taxon>
        <taxon>Acytosteliales</taxon>
        <taxon>Cavenderiaceae</taxon>
        <taxon>Cavenderia</taxon>
    </lineage>
</organism>
<evidence type="ECO:0000256" key="6">
    <source>
        <dbReference type="ARBA" id="ARBA00023242"/>
    </source>
</evidence>
<evidence type="ECO:0000313" key="9">
    <source>
        <dbReference type="Proteomes" id="UP000007797"/>
    </source>
</evidence>
<evidence type="ECO:0000256" key="5">
    <source>
        <dbReference type="ARBA" id="ARBA00023004"/>
    </source>
</evidence>
<keyword evidence="3" id="KW-0479">Metal-binding</keyword>
<name>F4Q5M9_CACFS</name>
<dbReference type="FunFam" id="2.60.120.650:FF:000046">
    <property type="entry name" value="JmjC domain-containing protein D"/>
    <property type="match status" value="1"/>
</dbReference>
<dbReference type="PROSITE" id="PS51184">
    <property type="entry name" value="JMJC"/>
    <property type="match status" value="1"/>
</dbReference>
<dbReference type="AlphaFoldDB" id="F4Q5M9"/>
<dbReference type="PANTHER" id="PTHR12461:SF106">
    <property type="entry name" value="BIFUNCTIONAL PEPTIDASE AND ARGINYL-HYDROXYLASE JMJD5"/>
    <property type="match status" value="1"/>
</dbReference>
<dbReference type="GO" id="GO:0046872">
    <property type="term" value="F:metal ion binding"/>
    <property type="evidence" value="ECO:0007669"/>
    <property type="project" value="UniProtKB-KW"/>
</dbReference>
<dbReference type="GeneID" id="14869062"/>
<dbReference type="OrthoDB" id="47172at2759"/>
<keyword evidence="4" id="KW-0560">Oxidoreductase</keyword>
<evidence type="ECO:0000256" key="4">
    <source>
        <dbReference type="ARBA" id="ARBA00023002"/>
    </source>
</evidence>
<dbReference type="OMA" id="NIVHELY"/>
<proteinExistence type="predicted"/>
<feature type="domain" description="JmjC" evidence="7">
    <location>
        <begin position="351"/>
        <end position="512"/>
    </location>
</feature>
<dbReference type="SUPFAM" id="SSF51197">
    <property type="entry name" value="Clavaminate synthase-like"/>
    <property type="match status" value="1"/>
</dbReference>
<dbReference type="RefSeq" id="XP_004355772.1">
    <property type="nucleotide sequence ID" value="XM_004355719.1"/>
</dbReference>
<dbReference type="InterPro" id="IPR003347">
    <property type="entry name" value="JmjC_dom"/>
</dbReference>
<dbReference type="SMART" id="SM00558">
    <property type="entry name" value="JmjC"/>
    <property type="match status" value="1"/>
</dbReference>
<dbReference type="EMBL" id="GL883021">
    <property type="protein sequence ID" value="EGG17288.1"/>
    <property type="molecule type" value="Genomic_DNA"/>
</dbReference>
<dbReference type="PANTHER" id="PTHR12461">
    <property type="entry name" value="HYPOXIA-INDUCIBLE FACTOR 1 ALPHA INHIBITOR-RELATED"/>
    <property type="match status" value="1"/>
</dbReference>
<evidence type="ECO:0000256" key="1">
    <source>
        <dbReference type="ARBA" id="ARBA00001954"/>
    </source>
</evidence>
<dbReference type="InterPro" id="IPR041667">
    <property type="entry name" value="Cupin_8"/>
</dbReference>
<comment type="cofactor">
    <cofactor evidence="1">
        <name>Fe(2+)</name>
        <dbReference type="ChEBI" id="CHEBI:29033"/>
    </cofactor>
</comment>
<sequence length="512" mass="59554">MNDYTFDNDGHRLMSVKDNNNNNNNNNVLSTIIDISLKCRNRLIGITDEKNEQTTTMILENIKDDQQFNIIAILELLNQELLPTLEHQTNTTTTTSTIKLDSRIDKLYRDACIHLQRLMWDYLHIGNWKDVPIMYRDLYSYSSIILTLIDVYNNNQNNNNQNNNNQYNNNIDNQKKEIVKSLDYALLVGGRLFHQYIIDLIDLISSSSSLSSSSSSNNININNNNIDNNNNGVEFKLEKEMVKEKMVERIRLPSLQSFKKDFMELDRPVVITDAMTAWPACTTRHWSDLDYLKKVAGFRTVPIEIGRTYLDQDWSQKLITLDQFINQYILNQNSDNNSKSIGYLAQTQLFDQIPILQNDIIIPDYCTLSTNNNNNTNNNSNNVNNNNNIEEQIFMVNAWFGPKYTTTPLHYDPYHNLLCQVVGRKFIRLYGHDQSDKLYAHDPVSGQESSMLKNTSRVDIESPDFDKYPLFKQASTYLDIILEEGEMLYIPPRCWHFVKSLSTSFSVSFWWN</sequence>
<comment type="subcellular location">
    <subcellularLocation>
        <location evidence="2">Nucleus</location>
    </subcellularLocation>
</comment>
<dbReference type="KEGG" id="dfa:DFA_08281"/>
<reference evidence="9" key="1">
    <citation type="journal article" date="2011" name="Genome Res.">
        <title>Phylogeny-wide analysis of social amoeba genomes highlights ancient origins for complex intercellular communication.</title>
        <authorList>
            <person name="Heidel A.J."/>
            <person name="Lawal H.M."/>
            <person name="Felder M."/>
            <person name="Schilde C."/>
            <person name="Helps N.R."/>
            <person name="Tunggal B."/>
            <person name="Rivero F."/>
            <person name="John U."/>
            <person name="Schleicher M."/>
            <person name="Eichinger L."/>
            <person name="Platzer M."/>
            <person name="Noegel A.A."/>
            <person name="Schaap P."/>
            <person name="Gloeckner G."/>
        </authorList>
    </citation>
    <scope>NUCLEOTIDE SEQUENCE [LARGE SCALE GENOMIC DNA]</scope>
    <source>
        <strain evidence="9">SH3</strain>
    </source>
</reference>
<dbReference type="GO" id="GO:0005634">
    <property type="term" value="C:nucleus"/>
    <property type="evidence" value="ECO:0007669"/>
    <property type="project" value="UniProtKB-SubCell"/>
</dbReference>
<dbReference type="Gene3D" id="2.60.120.650">
    <property type="entry name" value="Cupin"/>
    <property type="match status" value="1"/>
</dbReference>